<dbReference type="Gene3D" id="3.30.1360.40">
    <property type="match status" value="1"/>
</dbReference>
<feature type="site" description="Transition state stabilizer" evidence="7">
    <location>
        <position position="129"/>
    </location>
</feature>
<dbReference type="InterPro" id="IPR005742">
    <property type="entry name" value="TopoIV_A_Gneg"/>
</dbReference>
<comment type="similarity">
    <text evidence="7">Belongs to the type II topoisomerase GyrA/ParC subunit family. ParC type 1 subfamily.</text>
</comment>
<feature type="domain" description="Topo IIA-type catalytic" evidence="9">
    <location>
        <begin position="42"/>
        <end position="506"/>
    </location>
</feature>
<dbReference type="PANTHER" id="PTHR43493">
    <property type="entry name" value="DNA GYRASE/TOPOISOMERASE SUBUNIT A"/>
    <property type="match status" value="1"/>
</dbReference>
<comment type="caution">
    <text evidence="10">The sequence shown here is derived from an EMBL/GenBank/DDBJ whole genome shotgun (WGS) entry which is preliminary data.</text>
</comment>
<comment type="subcellular location">
    <subcellularLocation>
        <location evidence="7">Cell membrane</location>
        <topology evidence="7">Peripheral membrane protein</topology>
    </subcellularLocation>
</comment>
<evidence type="ECO:0000256" key="8">
    <source>
        <dbReference type="PROSITE-ProRule" id="PRU01384"/>
    </source>
</evidence>
<dbReference type="InterPro" id="IPR013758">
    <property type="entry name" value="Topo_IIA_A/C_ab"/>
</dbReference>
<evidence type="ECO:0000256" key="3">
    <source>
        <dbReference type="ARBA" id="ARBA00023029"/>
    </source>
</evidence>
<feature type="active site" description="O-(5'-phospho-DNA)-tyrosine intermediate" evidence="7 8">
    <location>
        <position position="130"/>
    </location>
</feature>
<dbReference type="PROSITE" id="PS52040">
    <property type="entry name" value="TOPO_IIA"/>
    <property type="match status" value="1"/>
</dbReference>
<keyword evidence="3 7" id="KW-0799">Topoisomerase</keyword>
<dbReference type="GO" id="GO:0009330">
    <property type="term" value="C:DNA topoisomerase type II (double strand cut, ATP-hydrolyzing) complex"/>
    <property type="evidence" value="ECO:0007669"/>
    <property type="project" value="TreeGrafter"/>
</dbReference>
<comment type="function">
    <text evidence="7">Topoisomerase IV is essential for chromosome segregation. It relaxes supercoiled DNA. Performs the decatenation events required during the replication of a circular DNA molecule.</text>
</comment>
<dbReference type="Gene3D" id="1.10.268.10">
    <property type="entry name" value="Topoisomerase, domain 3"/>
    <property type="match status" value="1"/>
</dbReference>
<dbReference type="AlphaFoldDB" id="A0A179B843"/>
<dbReference type="InterPro" id="IPR050220">
    <property type="entry name" value="Type_II_DNA_Topoisomerases"/>
</dbReference>
<comment type="subunit">
    <text evidence="7">Heterotetramer composed of ParC and ParE.</text>
</comment>
<evidence type="ECO:0000256" key="6">
    <source>
        <dbReference type="ARBA" id="ARBA00023235"/>
    </source>
</evidence>
<dbReference type="PANTHER" id="PTHR43493:SF1">
    <property type="entry name" value="DNA TOPOISOMERASE 4 SUBUNIT A"/>
    <property type="match status" value="1"/>
</dbReference>
<dbReference type="Pfam" id="PF03989">
    <property type="entry name" value="DNA_gyraseA_C"/>
    <property type="match status" value="3"/>
</dbReference>
<organism evidence="10">
    <name type="scientific">Rhizobium leguminosarum</name>
    <dbReference type="NCBI Taxonomy" id="384"/>
    <lineage>
        <taxon>Bacteria</taxon>
        <taxon>Pseudomonadati</taxon>
        <taxon>Pseudomonadota</taxon>
        <taxon>Alphaproteobacteria</taxon>
        <taxon>Hyphomicrobiales</taxon>
        <taxon>Rhizobiaceae</taxon>
        <taxon>Rhizobium/Agrobacterium group</taxon>
        <taxon>Rhizobium</taxon>
    </lineage>
</organism>
<name>A0A179B843_RHILE</name>
<feature type="site" description="Interaction with DNA" evidence="7">
    <location>
        <position position="86"/>
    </location>
</feature>
<proteinExistence type="inferred from homology"/>
<evidence type="ECO:0000259" key="9">
    <source>
        <dbReference type="PROSITE" id="PS52040"/>
    </source>
</evidence>
<dbReference type="GO" id="GO:0007059">
    <property type="term" value="P:chromosome segregation"/>
    <property type="evidence" value="ECO:0007669"/>
    <property type="project" value="UniProtKB-UniRule"/>
</dbReference>
<dbReference type="GO" id="GO:0005737">
    <property type="term" value="C:cytoplasm"/>
    <property type="evidence" value="ECO:0007669"/>
    <property type="project" value="TreeGrafter"/>
</dbReference>
<dbReference type="GO" id="GO:0006265">
    <property type="term" value="P:DNA topological change"/>
    <property type="evidence" value="ECO:0007669"/>
    <property type="project" value="UniProtKB-UniRule"/>
</dbReference>
<gene>
    <name evidence="7" type="primary">parC</name>
    <name evidence="10" type="ORF">A4U53_10240</name>
</gene>
<dbReference type="InterPro" id="IPR006691">
    <property type="entry name" value="GyrA/parC_rep"/>
</dbReference>
<dbReference type="EC" id="5.6.2.2" evidence="7"/>
<evidence type="ECO:0000313" key="10">
    <source>
        <dbReference type="EMBL" id="OAP87866.1"/>
    </source>
</evidence>
<dbReference type="Gene3D" id="2.120.10.90">
    <property type="entry name" value="DNA gyrase/topoisomerase IV, subunit A, C-terminal"/>
    <property type="match status" value="1"/>
</dbReference>
<dbReference type="GO" id="GO:0005524">
    <property type="term" value="F:ATP binding"/>
    <property type="evidence" value="ECO:0007669"/>
    <property type="project" value="InterPro"/>
</dbReference>
<dbReference type="CDD" id="cd00187">
    <property type="entry name" value="TOP4c"/>
    <property type="match status" value="1"/>
</dbReference>
<protein>
    <recommendedName>
        <fullName evidence="7">DNA topoisomerase 4 subunit A</fullName>
        <ecNumber evidence="7">5.6.2.2</ecNumber>
    </recommendedName>
    <alternativeName>
        <fullName evidence="7">Topoisomerase IV subunit A</fullName>
    </alternativeName>
</protein>
<comment type="catalytic activity">
    <reaction evidence="1 7 8">
        <text>ATP-dependent breakage, passage and rejoining of double-stranded DNA.</text>
        <dbReference type="EC" id="5.6.2.2"/>
    </reaction>
</comment>
<dbReference type="SUPFAM" id="SSF56719">
    <property type="entry name" value="Type II DNA topoisomerase"/>
    <property type="match status" value="1"/>
</dbReference>
<feature type="site" description="Interaction with DNA" evidence="7">
    <location>
        <position position="88"/>
    </location>
</feature>
<keyword evidence="5 7" id="KW-0472">Membrane</keyword>
<dbReference type="Gene3D" id="3.90.199.10">
    <property type="entry name" value="Topoisomerase II, domain 5"/>
    <property type="match status" value="1"/>
</dbReference>
<evidence type="ECO:0000256" key="7">
    <source>
        <dbReference type="HAMAP-Rule" id="MF_00936"/>
    </source>
</evidence>
<accession>A0A179B843</accession>
<dbReference type="NCBIfam" id="NF004044">
    <property type="entry name" value="PRK05561.1"/>
    <property type="match status" value="1"/>
</dbReference>
<evidence type="ECO:0000256" key="1">
    <source>
        <dbReference type="ARBA" id="ARBA00000185"/>
    </source>
</evidence>
<evidence type="ECO:0000256" key="2">
    <source>
        <dbReference type="ARBA" id="ARBA00022475"/>
    </source>
</evidence>
<dbReference type="eggNOG" id="COG0188">
    <property type="taxonomic scope" value="Bacteria"/>
</dbReference>
<dbReference type="Pfam" id="PF00521">
    <property type="entry name" value="DNA_topoisoIV"/>
    <property type="match status" value="1"/>
</dbReference>
<dbReference type="HAMAP" id="MF_00936">
    <property type="entry name" value="ParC_type1"/>
    <property type="match status" value="1"/>
</dbReference>
<dbReference type="GO" id="GO:0003677">
    <property type="term" value="F:DNA binding"/>
    <property type="evidence" value="ECO:0007669"/>
    <property type="project" value="UniProtKB-UniRule"/>
</dbReference>
<sequence>MGQEILPPSGGDDDHIQPVDLKAALEQRYLAYALSTIMHRALPDVRDGLKPVHRRIVYAMNEMGLRPNSAFRKCAKIVGEVMGNYHPHGDQSIYDALARLAQDFSQRYTLVNGQGNFGNIDGDSPAAMRYTESKMTAVSELLLEGIDQDAVDFRDTYDESNSEPVVLPGAFPNLLANGSSGIAVGMATSIPSHNAHELCDAALHLIKHPDATVEKLVEFIPGPDFPTGGIIIDSRDSIIESYRTGRGGFRVRAKWQTEDLGRGGYQIVITEIPFQVQKSRLIEKIAELLIARKLPLLEDIRDESAEDIRVVLVPKTRSVDPTILMESMFKLTELESRFPLNMNVLSMGRIPRVMALNEVLKEWLDHRREVLQRRSRFRLAAIDRRLEILSGLLVAYLNIDEVIRIIREEDEPKPVMMARWDLTDNQVEAILNMRLRALRKLEEFEIRKEFDGLTKEKGEIEALLSSDDKQWQTVAWEIGEVKKKFAKATEVGRRRTQFADAPETDEEAIQQAMIEKEPITVVISEKGWIRALKGHIADTATLTFKEGDGLKIAFPAQTTDKILIVTTGGKAFTLGGDKLPGGRGHGEPLRIIVDMDNDQAVLTAFVHEPSRKQLIVSTAGNGFVVPEAELVANTRKGKQIMNVGLPEETQLLVPVSGDHVAVVGENRKLLVFPLAQVPEMSRGKGVRLQRYKDGGISDVRCFAISDGLIWVDSAGRTFTKNKDELAEWLADRATAGRTVPKGFPRSGKFAG</sequence>
<feature type="site" description="Interaction with DNA" evidence="7">
    <location>
        <position position="50"/>
    </location>
</feature>
<evidence type="ECO:0000256" key="4">
    <source>
        <dbReference type="ARBA" id="ARBA00023125"/>
    </source>
</evidence>
<keyword evidence="2 7" id="KW-1003">Cell membrane</keyword>
<dbReference type="GO" id="GO:0003918">
    <property type="term" value="F:DNA topoisomerase type II (double strand cut, ATP-hydrolyzing) activity"/>
    <property type="evidence" value="ECO:0007669"/>
    <property type="project" value="UniProtKB-UniRule"/>
</dbReference>
<dbReference type="EMBL" id="LWBS01000472">
    <property type="protein sequence ID" value="OAP87866.1"/>
    <property type="molecule type" value="Genomic_DNA"/>
</dbReference>
<dbReference type="GO" id="GO:0019897">
    <property type="term" value="C:extrinsic component of plasma membrane"/>
    <property type="evidence" value="ECO:0007669"/>
    <property type="project" value="UniProtKB-UniRule"/>
</dbReference>
<keyword evidence="4 7" id="KW-0238">DNA-binding</keyword>
<dbReference type="InterPro" id="IPR035516">
    <property type="entry name" value="Gyrase/topoIV_suA_C"/>
</dbReference>
<dbReference type="SMART" id="SM00434">
    <property type="entry name" value="TOP4c"/>
    <property type="match status" value="1"/>
</dbReference>
<dbReference type="GO" id="GO:0005694">
    <property type="term" value="C:chromosome"/>
    <property type="evidence" value="ECO:0007669"/>
    <property type="project" value="InterPro"/>
</dbReference>
<dbReference type="InterPro" id="IPR002205">
    <property type="entry name" value="Topo_IIA_dom_A"/>
</dbReference>
<dbReference type="FunFam" id="1.10.268.10:FF:000001">
    <property type="entry name" value="DNA gyrase subunit A"/>
    <property type="match status" value="1"/>
</dbReference>
<dbReference type="NCBIfam" id="TIGR01062">
    <property type="entry name" value="parC_Gneg"/>
    <property type="match status" value="1"/>
</dbReference>
<reference evidence="10" key="1">
    <citation type="submission" date="2016-04" db="EMBL/GenBank/DDBJ databases">
        <title>Fast-growing isolate from the root nodules of Vavilovia formosa.</title>
        <authorList>
            <person name="Kimeklis A."/>
            <person name="Safronova V."/>
            <person name="Belimov A."/>
            <person name="Andronov E."/>
        </authorList>
    </citation>
    <scope>NUCLEOTIDE SEQUENCE [LARGE SCALE GENOMIC DNA]</scope>
    <source>
        <strain evidence="10">Vaf-46</strain>
    </source>
</reference>
<dbReference type="InterPro" id="IPR013760">
    <property type="entry name" value="Topo_IIA-like_dom_sf"/>
</dbReference>
<keyword evidence="6 7" id="KW-0413">Isomerase</keyword>
<dbReference type="InterPro" id="IPR013757">
    <property type="entry name" value="Topo_IIA_A_a_sf"/>
</dbReference>
<evidence type="ECO:0000256" key="5">
    <source>
        <dbReference type="ARBA" id="ARBA00023136"/>
    </source>
</evidence>
<dbReference type="SUPFAM" id="SSF101904">
    <property type="entry name" value="GyrA/ParC C-terminal domain-like"/>
    <property type="match status" value="1"/>
</dbReference>